<name>B7QB28_IXOSC</name>
<sequence>MFQITLGMGQLLDRLDQLAQNVGQQTQSMDRIVQKIQEGVLSMQENAAFRREKKKLPSKATTSASVS</sequence>
<evidence type="ECO:0000313" key="1">
    <source>
        <dbReference type="EMBL" id="EEC16050.1"/>
    </source>
</evidence>
<dbReference type="EnsemblMetazoa" id="ISCW012732-RA">
    <property type="protein sequence ID" value="ISCW012732-PA"/>
    <property type="gene ID" value="ISCW012732"/>
</dbReference>
<accession>B7QB28</accession>
<dbReference type="OrthoDB" id="10548480at2759"/>
<dbReference type="HOGENOM" id="CLU_2815317_0_0_1"/>
<dbReference type="AlphaFoldDB" id="B7QB28"/>
<dbReference type="VEuPathDB" id="VectorBase:ISCP_014369"/>
<dbReference type="InParanoid" id="B7QB28"/>
<protein>
    <submittedName>
        <fullName evidence="1 2">Uncharacterized protein</fullName>
    </submittedName>
</protein>
<dbReference type="PaxDb" id="6945-B7QB28"/>
<dbReference type="EMBL" id="DS898661">
    <property type="protein sequence ID" value="EEC16050.1"/>
    <property type="molecule type" value="Genomic_DNA"/>
</dbReference>
<proteinExistence type="predicted"/>
<dbReference type="EMBL" id="ABJB010303170">
    <property type="status" value="NOT_ANNOTATED_CDS"/>
    <property type="molecule type" value="Genomic_DNA"/>
</dbReference>
<reference evidence="2" key="2">
    <citation type="submission" date="2020-05" db="UniProtKB">
        <authorList>
            <consortium name="EnsemblMetazoa"/>
        </authorList>
    </citation>
    <scope>IDENTIFICATION</scope>
    <source>
        <strain evidence="2">wikel</strain>
    </source>
</reference>
<keyword evidence="3" id="KW-1185">Reference proteome</keyword>
<evidence type="ECO:0000313" key="2">
    <source>
        <dbReference type="EnsemblMetazoa" id="ISCW012732-PA"/>
    </source>
</evidence>
<dbReference type="Proteomes" id="UP000001555">
    <property type="component" value="Unassembled WGS sequence"/>
</dbReference>
<evidence type="ECO:0000313" key="3">
    <source>
        <dbReference type="Proteomes" id="UP000001555"/>
    </source>
</evidence>
<gene>
    <name evidence="1" type="ORF">IscW_ISCW012732</name>
</gene>
<reference evidence="1 3" key="1">
    <citation type="submission" date="2008-03" db="EMBL/GenBank/DDBJ databases">
        <title>Annotation of Ixodes scapularis.</title>
        <authorList>
            <consortium name="Ixodes scapularis Genome Project Consortium"/>
            <person name="Caler E."/>
            <person name="Hannick L.I."/>
            <person name="Bidwell S."/>
            <person name="Joardar V."/>
            <person name="Thiagarajan M."/>
            <person name="Amedeo P."/>
            <person name="Galinsky K.J."/>
            <person name="Schobel S."/>
            <person name="Inman J."/>
            <person name="Hostetler J."/>
            <person name="Miller J."/>
            <person name="Hammond M."/>
            <person name="Megy K."/>
            <person name="Lawson D."/>
            <person name="Kodira C."/>
            <person name="Sutton G."/>
            <person name="Meyer J."/>
            <person name="Hill C.A."/>
            <person name="Birren B."/>
            <person name="Nene V."/>
            <person name="Collins F."/>
            <person name="Alarcon-Chaidez F."/>
            <person name="Wikel S."/>
            <person name="Strausberg R."/>
        </authorList>
    </citation>
    <scope>NUCLEOTIDE SEQUENCE [LARGE SCALE GENOMIC DNA]</scope>
    <source>
        <strain evidence="3">Wikel</strain>
        <strain evidence="1">Wikel colony</strain>
    </source>
</reference>
<dbReference type="VEuPathDB" id="VectorBase:ISCI012732"/>
<organism>
    <name type="scientific">Ixodes scapularis</name>
    <name type="common">Black-legged tick</name>
    <name type="synonym">Deer tick</name>
    <dbReference type="NCBI Taxonomy" id="6945"/>
    <lineage>
        <taxon>Eukaryota</taxon>
        <taxon>Metazoa</taxon>
        <taxon>Ecdysozoa</taxon>
        <taxon>Arthropoda</taxon>
        <taxon>Chelicerata</taxon>
        <taxon>Arachnida</taxon>
        <taxon>Acari</taxon>
        <taxon>Parasitiformes</taxon>
        <taxon>Ixodida</taxon>
        <taxon>Ixodoidea</taxon>
        <taxon>Ixodidae</taxon>
        <taxon>Ixodinae</taxon>
        <taxon>Ixodes</taxon>
    </lineage>
</organism>
<dbReference type="VEuPathDB" id="VectorBase:ISCW012732"/>